<dbReference type="InterPro" id="IPR057985">
    <property type="entry name" value="TPR_PSMD3_N"/>
</dbReference>
<organism evidence="3">
    <name type="scientific">Homalodisca liturata</name>
    <dbReference type="NCBI Taxonomy" id="320908"/>
    <lineage>
        <taxon>Eukaryota</taxon>
        <taxon>Metazoa</taxon>
        <taxon>Ecdysozoa</taxon>
        <taxon>Arthropoda</taxon>
        <taxon>Hexapoda</taxon>
        <taxon>Insecta</taxon>
        <taxon>Pterygota</taxon>
        <taxon>Neoptera</taxon>
        <taxon>Paraneoptera</taxon>
        <taxon>Hemiptera</taxon>
        <taxon>Auchenorrhyncha</taxon>
        <taxon>Membracoidea</taxon>
        <taxon>Cicadellidae</taxon>
        <taxon>Cicadellinae</taxon>
        <taxon>Proconiini</taxon>
        <taxon>Homalodisca</taxon>
    </lineage>
</organism>
<feature type="repeat" description="TPR" evidence="1">
    <location>
        <begin position="11"/>
        <end position="44"/>
    </location>
</feature>
<gene>
    <name evidence="3" type="ORF">g.56653</name>
</gene>
<feature type="non-terminal residue" evidence="3">
    <location>
        <position position="177"/>
    </location>
</feature>
<feature type="non-terminal residue" evidence="3">
    <location>
        <position position="1"/>
    </location>
</feature>
<dbReference type="InterPro" id="IPR050756">
    <property type="entry name" value="CSN3"/>
</dbReference>
<dbReference type="InterPro" id="IPR019734">
    <property type="entry name" value="TPR_rpt"/>
</dbReference>
<dbReference type="GO" id="GO:0008541">
    <property type="term" value="C:proteasome regulatory particle, lid subcomplex"/>
    <property type="evidence" value="ECO:0007669"/>
    <property type="project" value="TreeGrafter"/>
</dbReference>
<evidence type="ECO:0000313" key="3">
    <source>
        <dbReference type="EMBL" id="JAS83723.1"/>
    </source>
</evidence>
<dbReference type="GO" id="GO:0006511">
    <property type="term" value="P:ubiquitin-dependent protein catabolic process"/>
    <property type="evidence" value="ECO:0007669"/>
    <property type="project" value="TreeGrafter"/>
</dbReference>
<dbReference type="AlphaFoldDB" id="A0A1B6IA09"/>
<evidence type="ECO:0000259" key="2">
    <source>
        <dbReference type="Pfam" id="PF25573"/>
    </source>
</evidence>
<proteinExistence type="predicted"/>
<protein>
    <recommendedName>
        <fullName evidence="2">26S proteasome non-ATPase regulatory subunit 3 N-terminal TPR repeats domain-containing protein</fullName>
    </recommendedName>
</protein>
<dbReference type="PANTHER" id="PTHR10758">
    <property type="entry name" value="26S PROTEASOME NON-ATPASE REGULATORY SUBUNIT 3/COP9 SIGNALOSOME COMPLEX SUBUNIT 3"/>
    <property type="match status" value="1"/>
</dbReference>
<dbReference type="Pfam" id="PF25573">
    <property type="entry name" value="TPR_PSMD3_N"/>
    <property type="match status" value="1"/>
</dbReference>
<dbReference type="EMBL" id="GECU01023983">
    <property type="protein sequence ID" value="JAS83723.1"/>
    <property type="molecule type" value="Transcribed_RNA"/>
</dbReference>
<reference evidence="3" key="1">
    <citation type="submission" date="2015-11" db="EMBL/GenBank/DDBJ databases">
        <title>De novo transcriptome assembly of four potential Pierce s Disease insect vectors from Arizona vineyards.</title>
        <authorList>
            <person name="Tassone E.E."/>
        </authorList>
    </citation>
    <scope>NUCLEOTIDE SEQUENCE</scope>
</reference>
<dbReference type="PANTHER" id="PTHR10758:SF2">
    <property type="entry name" value="26S PROTEASOME NON-ATPASE REGULATORY SUBUNIT 3"/>
    <property type="match status" value="1"/>
</dbReference>
<sequence length="177" mass="20518">APACADSEEGARHAFYLGMIRLVRGEYMEALESFNRADILNKDKGFEMQLKKYVIVTKLLLSDYSLYYPYSDELRPYFSLIGAVRRAELASFYEILEMFRAEFVSMRLYFVVRRLLSNLLREGLRKISVCYSRIAVADISRILGVGADYLMHHAIKSKFIGGYVRDGIYYGESQEQR</sequence>
<evidence type="ECO:0000256" key="1">
    <source>
        <dbReference type="PROSITE-ProRule" id="PRU00339"/>
    </source>
</evidence>
<name>A0A1B6IA09_9HEMI</name>
<feature type="domain" description="26S proteasome non-ATPase regulatory subunit 3 N-terminal TPR repeats" evidence="2">
    <location>
        <begin position="3"/>
        <end position="63"/>
    </location>
</feature>
<accession>A0A1B6IA09</accession>
<keyword evidence="1" id="KW-0802">TPR repeat</keyword>
<dbReference type="PROSITE" id="PS50005">
    <property type="entry name" value="TPR"/>
    <property type="match status" value="1"/>
</dbReference>